<feature type="signal peptide" evidence="2">
    <location>
        <begin position="1"/>
        <end position="34"/>
    </location>
</feature>
<keyword evidence="4" id="KW-1185">Reference proteome</keyword>
<dbReference type="GO" id="GO:0015288">
    <property type="term" value="F:porin activity"/>
    <property type="evidence" value="ECO:0007669"/>
    <property type="project" value="InterPro"/>
</dbReference>
<dbReference type="InterPro" id="IPR052932">
    <property type="entry name" value="OprB_Porin"/>
</dbReference>
<dbReference type="Proteomes" id="UP000319143">
    <property type="component" value="Unassembled WGS sequence"/>
</dbReference>
<keyword evidence="2" id="KW-0732">Signal</keyword>
<dbReference type="AlphaFoldDB" id="A0A5C6CWG1"/>
<proteinExistence type="inferred from homology"/>
<dbReference type="Gene3D" id="2.40.160.180">
    <property type="entry name" value="Carbohydrate-selective porin OprB"/>
    <property type="match status" value="1"/>
</dbReference>
<sequence length="445" mass="48013" precursor="true">MVALHQKKPLLLTLGLFIGAQVCLSACFPQQAAAQCDDSCDSMFDSPDCGSSCWERSTLSDDWCRLGSCFEEKGYTWNISNTNFYSDITSGGLDETSGYRGRVDMFLNINGKKVGLWDGLTINLHGESVFGSSINQFSGTLLPVSTAQILPDGNRDVTALTNVTLTQALSESVLVQAGKINTLDGFVQPFTGGANGLDGFQNLALCFNPVLVTAFPYSSFGAGMVVLDENQEAVFSAFVYDANNTPTVSGFDTFFDNGVSLFASATLPTKLMNKPGHQMVYGLYSSGTYNSLDPNPYFDPGQGVVLANPDKTGSWLLAYAFDQALYVSPDDPTRSWGVFGNVGIADDNPNPFNWAANIGVGGSNPIGNRPQDTFGIGYFYTGVSEPLKQIAPILLPLQDEQGVEMFYNVGVTPWCHVTADLQVVEPSRERADTLLMFGLRAKIDL</sequence>
<name>A0A5C6CWG1_9BACT</name>
<protein>
    <submittedName>
        <fullName evidence="3">Porin B</fullName>
    </submittedName>
</protein>
<evidence type="ECO:0000313" key="3">
    <source>
        <dbReference type="EMBL" id="TWU28900.1"/>
    </source>
</evidence>
<reference evidence="3 4" key="1">
    <citation type="submission" date="2019-02" db="EMBL/GenBank/DDBJ databases">
        <title>Deep-cultivation of Planctomycetes and their phenomic and genomic characterization uncovers novel biology.</title>
        <authorList>
            <person name="Wiegand S."/>
            <person name="Jogler M."/>
            <person name="Boedeker C."/>
            <person name="Pinto D."/>
            <person name="Vollmers J."/>
            <person name="Rivas-Marin E."/>
            <person name="Kohn T."/>
            <person name="Peeters S.H."/>
            <person name="Heuer A."/>
            <person name="Rast P."/>
            <person name="Oberbeckmann S."/>
            <person name="Bunk B."/>
            <person name="Jeske O."/>
            <person name="Meyerdierks A."/>
            <person name="Storesund J.E."/>
            <person name="Kallscheuer N."/>
            <person name="Luecker S."/>
            <person name="Lage O.M."/>
            <person name="Pohl T."/>
            <person name="Merkel B.J."/>
            <person name="Hornburger P."/>
            <person name="Mueller R.-W."/>
            <person name="Bruemmer F."/>
            <person name="Labrenz M."/>
            <person name="Spormann A.M."/>
            <person name="Op Den Camp H."/>
            <person name="Overmann J."/>
            <person name="Amann R."/>
            <person name="Jetten M.S.M."/>
            <person name="Mascher T."/>
            <person name="Medema M.H."/>
            <person name="Devos D.P."/>
            <person name="Kaster A.-K."/>
            <person name="Ovreas L."/>
            <person name="Rohde M."/>
            <person name="Galperin M.Y."/>
            <person name="Jogler C."/>
        </authorList>
    </citation>
    <scope>NUCLEOTIDE SEQUENCE [LARGE SCALE GENOMIC DNA]</scope>
    <source>
        <strain evidence="3 4">Poly41</strain>
    </source>
</reference>
<comment type="caution">
    <text evidence="3">The sequence shown here is derived from an EMBL/GenBank/DDBJ whole genome shotgun (WGS) entry which is preliminary data.</text>
</comment>
<dbReference type="Pfam" id="PF04966">
    <property type="entry name" value="OprB"/>
    <property type="match status" value="1"/>
</dbReference>
<dbReference type="GO" id="GO:0016020">
    <property type="term" value="C:membrane"/>
    <property type="evidence" value="ECO:0007669"/>
    <property type="project" value="InterPro"/>
</dbReference>
<evidence type="ECO:0000313" key="4">
    <source>
        <dbReference type="Proteomes" id="UP000319143"/>
    </source>
</evidence>
<evidence type="ECO:0000256" key="2">
    <source>
        <dbReference type="RuleBase" id="RU363072"/>
    </source>
</evidence>
<dbReference type="EMBL" id="SJPV01000027">
    <property type="protein sequence ID" value="TWU28900.1"/>
    <property type="molecule type" value="Genomic_DNA"/>
</dbReference>
<accession>A0A5C6CWG1</accession>
<comment type="similarity">
    <text evidence="1 2">Belongs to the OprB family.</text>
</comment>
<organism evidence="3 4">
    <name type="scientific">Novipirellula artificiosorum</name>
    <dbReference type="NCBI Taxonomy" id="2528016"/>
    <lineage>
        <taxon>Bacteria</taxon>
        <taxon>Pseudomonadati</taxon>
        <taxon>Planctomycetota</taxon>
        <taxon>Planctomycetia</taxon>
        <taxon>Pirellulales</taxon>
        <taxon>Pirellulaceae</taxon>
        <taxon>Novipirellula</taxon>
    </lineage>
</organism>
<gene>
    <name evidence="3" type="primary">oprB</name>
    <name evidence="3" type="ORF">Poly41_68510</name>
</gene>
<dbReference type="PANTHER" id="PTHR37944:SF1">
    <property type="entry name" value="PORIN B"/>
    <property type="match status" value="1"/>
</dbReference>
<dbReference type="GO" id="GO:0008643">
    <property type="term" value="P:carbohydrate transport"/>
    <property type="evidence" value="ECO:0007669"/>
    <property type="project" value="InterPro"/>
</dbReference>
<feature type="chain" id="PRO_5023061926" evidence="2">
    <location>
        <begin position="35"/>
        <end position="445"/>
    </location>
</feature>
<dbReference type="PANTHER" id="PTHR37944">
    <property type="entry name" value="PORIN B"/>
    <property type="match status" value="1"/>
</dbReference>
<dbReference type="InterPro" id="IPR007049">
    <property type="entry name" value="Carb-sel_porin_OprB"/>
</dbReference>
<evidence type="ECO:0000256" key="1">
    <source>
        <dbReference type="ARBA" id="ARBA00008769"/>
    </source>
</evidence>
<dbReference type="InterPro" id="IPR038673">
    <property type="entry name" value="OprB_sf"/>
</dbReference>